<organism evidence="2 3">
    <name type="scientific">Phytophthora sojae (strain P6497)</name>
    <name type="common">Soybean stem and root rot agent</name>
    <name type="synonym">Phytophthora megasperma f. sp. glycines</name>
    <dbReference type="NCBI Taxonomy" id="1094619"/>
    <lineage>
        <taxon>Eukaryota</taxon>
        <taxon>Sar</taxon>
        <taxon>Stramenopiles</taxon>
        <taxon>Oomycota</taxon>
        <taxon>Peronosporomycetes</taxon>
        <taxon>Peronosporales</taxon>
        <taxon>Peronosporaceae</taxon>
        <taxon>Phytophthora</taxon>
    </lineage>
</organism>
<keyword evidence="1" id="KW-0472">Membrane</keyword>
<dbReference type="Proteomes" id="UP000002640">
    <property type="component" value="Unassembled WGS sequence"/>
</dbReference>
<name>G4YKN2_PHYSP</name>
<feature type="transmembrane region" description="Helical" evidence="1">
    <location>
        <begin position="323"/>
        <end position="349"/>
    </location>
</feature>
<evidence type="ECO:0000256" key="1">
    <source>
        <dbReference type="SAM" id="Phobius"/>
    </source>
</evidence>
<keyword evidence="3" id="KW-1185">Reference proteome</keyword>
<reference evidence="2 3" key="1">
    <citation type="journal article" date="2006" name="Science">
        <title>Phytophthora genome sequences uncover evolutionary origins and mechanisms of pathogenesis.</title>
        <authorList>
            <person name="Tyler B.M."/>
            <person name="Tripathy S."/>
            <person name="Zhang X."/>
            <person name="Dehal P."/>
            <person name="Jiang R.H."/>
            <person name="Aerts A."/>
            <person name="Arredondo F.D."/>
            <person name="Baxter L."/>
            <person name="Bensasson D."/>
            <person name="Beynon J.L."/>
            <person name="Chapman J."/>
            <person name="Damasceno C.M."/>
            <person name="Dorrance A.E."/>
            <person name="Dou D."/>
            <person name="Dickerman A.W."/>
            <person name="Dubchak I.L."/>
            <person name="Garbelotto M."/>
            <person name="Gijzen M."/>
            <person name="Gordon S.G."/>
            <person name="Govers F."/>
            <person name="Grunwald N.J."/>
            <person name="Huang W."/>
            <person name="Ivors K.L."/>
            <person name="Jones R.W."/>
            <person name="Kamoun S."/>
            <person name="Krampis K."/>
            <person name="Lamour K.H."/>
            <person name="Lee M.K."/>
            <person name="McDonald W.H."/>
            <person name="Medina M."/>
            <person name="Meijer H.J."/>
            <person name="Nordberg E.K."/>
            <person name="Maclean D.J."/>
            <person name="Ospina-Giraldo M.D."/>
            <person name="Morris P.F."/>
            <person name="Phuntumart V."/>
            <person name="Putnam N.H."/>
            <person name="Rash S."/>
            <person name="Rose J.K."/>
            <person name="Sakihama Y."/>
            <person name="Salamov A.A."/>
            <person name="Savidor A."/>
            <person name="Scheuring C.F."/>
            <person name="Smith B.M."/>
            <person name="Sobral B.W."/>
            <person name="Terry A."/>
            <person name="Torto-Alalibo T.A."/>
            <person name="Win J."/>
            <person name="Xu Z."/>
            <person name="Zhang H."/>
            <person name="Grigoriev I.V."/>
            <person name="Rokhsar D.S."/>
            <person name="Boore J.L."/>
        </authorList>
    </citation>
    <scope>NUCLEOTIDE SEQUENCE [LARGE SCALE GENOMIC DNA]</scope>
    <source>
        <strain evidence="2 3">P6497</strain>
    </source>
</reference>
<dbReference type="AlphaFoldDB" id="G4YKN2"/>
<sequence>MIFLVLGSVLFAKDSPLRPHADRYNRFFLSFLTLCGTFPVYKLLFEHIPVGFRGVAVVILPIWKFAAKRFTVSSTRNLEDVMPLLVALSVDFMSTLFISACMSATRSVSLTLLFIAVNILQSLVEFRAMRANGKALLKLLDERRNSQTLIRKKPGTSDATNLLMIILDAVQNSTSLPSKSLERVRLWACLAYPLSTDKLEHLHALAAFNVFSSNYDPTIRMKSQEHHEYRRIRSASITPLIGVAGDYTTTDSQSDADNRQSAMRHNERSKKIVLQGVKLLFHSEYVALVQYVESITPIVFFIYKSVLELLPNVVYYPGGAGTWGMVSIANILLFAVLEVGLLISFNTFLRHKFAFSPLYQLAFVLETEFYPVQAILFALILNVLQYELAHLGRYPTMTDNLRIFLLECLTFVFVL</sequence>
<dbReference type="EMBL" id="JH159151">
    <property type="protein sequence ID" value="EGZ28864.1"/>
    <property type="molecule type" value="Genomic_DNA"/>
</dbReference>
<gene>
    <name evidence="2" type="ORF">PHYSODRAFT_473187</name>
</gene>
<protein>
    <submittedName>
        <fullName evidence="2">Uncharacterized protein</fullName>
    </submittedName>
</protein>
<dbReference type="GeneID" id="20654318"/>
<feature type="transmembrane region" description="Helical" evidence="1">
    <location>
        <begin position="285"/>
        <end position="303"/>
    </location>
</feature>
<dbReference type="RefSeq" id="XP_009516139.1">
    <property type="nucleotide sequence ID" value="XM_009517844.1"/>
</dbReference>
<keyword evidence="1" id="KW-1133">Transmembrane helix</keyword>
<evidence type="ECO:0000313" key="2">
    <source>
        <dbReference type="EMBL" id="EGZ28864.1"/>
    </source>
</evidence>
<keyword evidence="1" id="KW-0812">Transmembrane</keyword>
<evidence type="ECO:0000313" key="3">
    <source>
        <dbReference type="Proteomes" id="UP000002640"/>
    </source>
</evidence>
<accession>G4YKN2</accession>
<feature type="transmembrane region" description="Helical" evidence="1">
    <location>
        <begin position="111"/>
        <end position="129"/>
    </location>
</feature>
<dbReference type="InParanoid" id="G4YKN2"/>
<proteinExistence type="predicted"/>
<dbReference type="KEGG" id="psoj:PHYSODRAFT_473187"/>